<dbReference type="GO" id="GO:0004519">
    <property type="term" value="F:endonuclease activity"/>
    <property type="evidence" value="ECO:0007669"/>
    <property type="project" value="UniProtKB-KW"/>
</dbReference>
<dbReference type="PANTHER" id="PTHR35400">
    <property type="entry name" value="SLR1083 PROTEIN"/>
    <property type="match status" value="1"/>
</dbReference>
<dbReference type="Pfam" id="PF05685">
    <property type="entry name" value="Uma2"/>
    <property type="match status" value="1"/>
</dbReference>
<evidence type="ECO:0000259" key="1">
    <source>
        <dbReference type="Pfam" id="PF05685"/>
    </source>
</evidence>
<dbReference type="InterPro" id="IPR012296">
    <property type="entry name" value="Nuclease_put_TT1808"/>
</dbReference>
<feature type="domain" description="Putative restriction endonuclease" evidence="1">
    <location>
        <begin position="12"/>
        <end position="187"/>
    </location>
</feature>
<organism evidence="2 3">
    <name type="scientific">Pseudanabaena mucicola FACHB-723</name>
    <dbReference type="NCBI Taxonomy" id="2692860"/>
    <lineage>
        <taxon>Bacteria</taxon>
        <taxon>Bacillati</taxon>
        <taxon>Cyanobacteriota</taxon>
        <taxon>Cyanophyceae</taxon>
        <taxon>Pseudanabaenales</taxon>
        <taxon>Pseudanabaenaceae</taxon>
        <taxon>Pseudanabaena</taxon>
    </lineage>
</organism>
<evidence type="ECO:0000313" key="3">
    <source>
        <dbReference type="Proteomes" id="UP000642094"/>
    </source>
</evidence>
<keyword evidence="2" id="KW-0540">Nuclease</keyword>
<keyword evidence="2" id="KW-0255">Endonuclease</keyword>
<proteinExistence type="predicted"/>
<protein>
    <submittedName>
        <fullName evidence="2">Uma2 family endonuclease</fullName>
    </submittedName>
</protein>
<dbReference type="Proteomes" id="UP000642094">
    <property type="component" value="Unassembled WGS sequence"/>
</dbReference>
<name>A0ABR7ZYR6_9CYAN</name>
<sequence length="196" mass="22601">MLVQTKRFTIAEYQRLTDLGMLQNSAERERTELIRGEITYMVAKGIRHTFCCRNLLEELSNLVKGHAKLQCQDPIFLPPDSSPEPDFVIVRDREDDYLTGHPTPDDILLVIEIADSSLSYDRDVKGLLYAEAGIANYWLFNLIDNRLEVYSEPYRDDQGKGNYAQRRYVLSHQVIALNLFPDLDLHLELSKVLPKS</sequence>
<dbReference type="InterPro" id="IPR008538">
    <property type="entry name" value="Uma2"/>
</dbReference>
<dbReference type="SUPFAM" id="SSF52980">
    <property type="entry name" value="Restriction endonuclease-like"/>
    <property type="match status" value="1"/>
</dbReference>
<comment type="caution">
    <text evidence="2">The sequence shown here is derived from an EMBL/GenBank/DDBJ whole genome shotgun (WGS) entry which is preliminary data.</text>
</comment>
<accession>A0ABR7ZYR6</accession>
<dbReference type="PANTHER" id="PTHR35400:SF1">
    <property type="entry name" value="SLR1083 PROTEIN"/>
    <property type="match status" value="1"/>
</dbReference>
<reference evidence="2 3" key="1">
    <citation type="journal article" date="2020" name="ISME J.">
        <title>Comparative genomics reveals insights into cyanobacterial evolution and habitat adaptation.</title>
        <authorList>
            <person name="Chen M.Y."/>
            <person name="Teng W.K."/>
            <person name="Zhao L."/>
            <person name="Hu C.X."/>
            <person name="Zhou Y.K."/>
            <person name="Han B.P."/>
            <person name="Song L.R."/>
            <person name="Shu W.S."/>
        </authorList>
    </citation>
    <scope>NUCLEOTIDE SEQUENCE [LARGE SCALE GENOMIC DNA]</scope>
    <source>
        <strain evidence="2 3">FACHB-723</strain>
    </source>
</reference>
<evidence type="ECO:0000313" key="2">
    <source>
        <dbReference type="EMBL" id="MBD2188724.1"/>
    </source>
</evidence>
<gene>
    <name evidence="2" type="ORF">H6F41_11295</name>
</gene>
<keyword evidence="2" id="KW-0378">Hydrolase</keyword>
<dbReference type="EMBL" id="JACJQB010000021">
    <property type="protein sequence ID" value="MBD2188724.1"/>
    <property type="molecule type" value="Genomic_DNA"/>
</dbReference>
<keyword evidence="3" id="KW-1185">Reference proteome</keyword>
<dbReference type="RefSeq" id="WP_190403573.1">
    <property type="nucleotide sequence ID" value="NZ_JACJQB010000021.1"/>
</dbReference>
<dbReference type="InterPro" id="IPR011335">
    <property type="entry name" value="Restrct_endonuc-II-like"/>
</dbReference>
<dbReference type="CDD" id="cd06260">
    <property type="entry name" value="DUF820-like"/>
    <property type="match status" value="1"/>
</dbReference>
<dbReference type="Gene3D" id="3.90.1570.10">
    <property type="entry name" value="tt1808, chain A"/>
    <property type="match status" value="1"/>
</dbReference>